<proteinExistence type="predicted"/>
<comment type="caution">
    <text evidence="2">The sequence shown here is derived from an EMBL/GenBank/DDBJ whole genome shotgun (WGS) entry which is preliminary data.</text>
</comment>
<evidence type="ECO:0000313" key="2">
    <source>
        <dbReference type="EMBL" id="POH60912.1"/>
    </source>
</evidence>
<dbReference type="EMBL" id="PPXD01000030">
    <property type="protein sequence ID" value="POH60912.1"/>
    <property type="molecule type" value="Genomic_DNA"/>
</dbReference>
<protein>
    <submittedName>
        <fullName evidence="2">Lysophospholipase</fullName>
    </submittedName>
</protein>
<accession>A0A2S3Z6X3</accession>
<dbReference type="InterPro" id="IPR051044">
    <property type="entry name" value="MAG_DAG_Lipase"/>
</dbReference>
<reference evidence="2 3" key="1">
    <citation type="submission" date="2018-01" db="EMBL/GenBank/DDBJ databases">
        <title>Cryobacterium sp. nov., from glaciers in China.</title>
        <authorList>
            <person name="Liu Q."/>
            <person name="Xin Y.-H."/>
        </authorList>
    </citation>
    <scope>NUCLEOTIDE SEQUENCE [LARGE SCALE GENOMIC DNA]</scope>
    <source>
        <strain evidence="2 3">TMN-42</strain>
    </source>
</reference>
<dbReference type="InterPro" id="IPR029058">
    <property type="entry name" value="AB_hydrolase_fold"/>
</dbReference>
<dbReference type="InterPro" id="IPR022742">
    <property type="entry name" value="Hydrolase_4"/>
</dbReference>
<dbReference type="Gene3D" id="3.40.50.1820">
    <property type="entry name" value="alpha/beta hydrolase"/>
    <property type="match status" value="1"/>
</dbReference>
<dbReference type="PANTHER" id="PTHR11614">
    <property type="entry name" value="PHOSPHOLIPASE-RELATED"/>
    <property type="match status" value="1"/>
</dbReference>
<dbReference type="Proteomes" id="UP000237340">
    <property type="component" value="Unassembled WGS sequence"/>
</dbReference>
<dbReference type="AlphaFoldDB" id="A0A2S3Z6X3"/>
<gene>
    <name evidence="2" type="ORF">C3B61_18990</name>
</gene>
<dbReference type="SUPFAM" id="SSF53474">
    <property type="entry name" value="alpha/beta-Hydrolases"/>
    <property type="match status" value="1"/>
</dbReference>
<dbReference type="Pfam" id="PF12146">
    <property type="entry name" value="Hydrolase_4"/>
    <property type="match status" value="1"/>
</dbReference>
<name>A0A2S3Z6X3_9MICO</name>
<sequence>MIPSSPNRHRIAATVPEADNCAGCAGRKCPHGQQVRQNKPVPTFIDEHGVPIVYYAWPVDNPRAIVQLVHGVGEHALRYREVARALNAAGYSVYADDHRGHGQTGMLQHGGDAGQLGRLGVGGLRAAVAAVHAFTGVIRQATRHQTVARGEGPAAQAGQPQAQPVPLVLLGHSWGSFMAQMILNRYPQDYQAVVLTGTAYRWPGYLNSGDLNARHKHLGSTGAEWLSRDPAVAAAFVSDPLTTSVPLAKLFGLRDAARILGRPARRLPADLPVLIQVGGDDPVGGARSARKLVDAFRRRSGLRDVRLIVYPGARHEVLNEINRDEVLADLVAWLDAHLPAAVSESAADD</sequence>
<evidence type="ECO:0000259" key="1">
    <source>
        <dbReference type="Pfam" id="PF12146"/>
    </source>
</evidence>
<evidence type="ECO:0000313" key="3">
    <source>
        <dbReference type="Proteomes" id="UP000237340"/>
    </source>
</evidence>
<feature type="domain" description="Serine aminopeptidase S33" evidence="1">
    <location>
        <begin position="61"/>
        <end position="321"/>
    </location>
</feature>
<keyword evidence="3" id="KW-1185">Reference proteome</keyword>
<organism evidence="2 3">
    <name type="scientific">Cryobacterium zongtaii</name>
    <dbReference type="NCBI Taxonomy" id="1259217"/>
    <lineage>
        <taxon>Bacteria</taxon>
        <taxon>Bacillati</taxon>
        <taxon>Actinomycetota</taxon>
        <taxon>Actinomycetes</taxon>
        <taxon>Micrococcales</taxon>
        <taxon>Microbacteriaceae</taxon>
        <taxon>Cryobacterium</taxon>
    </lineage>
</organism>